<keyword evidence="2" id="KW-0378">Hydrolase</keyword>
<proteinExistence type="predicted"/>
<dbReference type="GO" id="GO:0006508">
    <property type="term" value="P:proteolysis"/>
    <property type="evidence" value="ECO:0007669"/>
    <property type="project" value="UniProtKB-KW"/>
</dbReference>
<protein>
    <submittedName>
        <fullName evidence="2">Zn-dependent protease</fullName>
    </submittedName>
</protein>
<sequence length="108" mass="11868">MPPGIRQALEKQVAAGRDNALCRLTLGRIVFAEDRFDDAIAHLLRAIELDPDYSAAYAALGRAYQRKGETGKAVDTFEKGAEVATRKGDLQAARQMQVLHRKLSKAKS</sequence>
<name>A0ABV2IC50_9HYPH</name>
<dbReference type="EMBL" id="JBEPLY010000007">
    <property type="protein sequence ID" value="MET3600495.1"/>
    <property type="molecule type" value="Genomic_DNA"/>
</dbReference>
<organism evidence="2 3">
    <name type="scientific">Martelella mangrovi</name>
    <dbReference type="NCBI Taxonomy" id="1397477"/>
    <lineage>
        <taxon>Bacteria</taxon>
        <taxon>Pseudomonadati</taxon>
        <taxon>Pseudomonadota</taxon>
        <taxon>Alphaproteobacteria</taxon>
        <taxon>Hyphomicrobiales</taxon>
        <taxon>Aurantimonadaceae</taxon>
        <taxon>Martelella</taxon>
    </lineage>
</organism>
<comment type="caution">
    <text evidence="2">The sequence shown here is derived from an EMBL/GenBank/DDBJ whole genome shotgun (WGS) entry which is preliminary data.</text>
</comment>
<evidence type="ECO:0000313" key="2">
    <source>
        <dbReference type="EMBL" id="MET3600495.1"/>
    </source>
</evidence>
<dbReference type="SMART" id="SM00028">
    <property type="entry name" value="TPR"/>
    <property type="match status" value="2"/>
</dbReference>
<accession>A0ABV2IC50</accession>
<dbReference type="Proteomes" id="UP001549164">
    <property type="component" value="Unassembled WGS sequence"/>
</dbReference>
<dbReference type="GO" id="GO:0008233">
    <property type="term" value="F:peptidase activity"/>
    <property type="evidence" value="ECO:0007669"/>
    <property type="project" value="UniProtKB-KW"/>
</dbReference>
<dbReference type="InterPro" id="IPR019734">
    <property type="entry name" value="TPR_rpt"/>
</dbReference>
<keyword evidence="2" id="KW-0645">Protease</keyword>
<dbReference type="Pfam" id="PF13414">
    <property type="entry name" value="TPR_11"/>
    <property type="match status" value="1"/>
</dbReference>
<dbReference type="InterPro" id="IPR011990">
    <property type="entry name" value="TPR-like_helical_dom_sf"/>
</dbReference>
<evidence type="ECO:0000313" key="3">
    <source>
        <dbReference type="Proteomes" id="UP001549164"/>
    </source>
</evidence>
<dbReference type="RefSeq" id="WP_319517430.1">
    <property type="nucleotide sequence ID" value="NZ_JBEPLY010000007.1"/>
</dbReference>
<keyword evidence="3" id="KW-1185">Reference proteome</keyword>
<dbReference type="Gene3D" id="1.25.40.10">
    <property type="entry name" value="Tetratricopeptide repeat domain"/>
    <property type="match status" value="1"/>
</dbReference>
<keyword evidence="1" id="KW-0802">TPR repeat</keyword>
<dbReference type="PROSITE" id="PS50005">
    <property type="entry name" value="TPR"/>
    <property type="match status" value="2"/>
</dbReference>
<reference evidence="2 3" key="1">
    <citation type="submission" date="2024-06" db="EMBL/GenBank/DDBJ databases">
        <title>Genomic Encyclopedia of Type Strains, Phase IV (KMG-IV): sequencing the most valuable type-strain genomes for metagenomic binning, comparative biology and taxonomic classification.</title>
        <authorList>
            <person name="Goeker M."/>
        </authorList>
    </citation>
    <scope>NUCLEOTIDE SEQUENCE [LARGE SCALE GENOMIC DNA]</scope>
    <source>
        <strain evidence="2 3">DSM 28102</strain>
    </source>
</reference>
<feature type="repeat" description="TPR" evidence="1">
    <location>
        <begin position="20"/>
        <end position="53"/>
    </location>
</feature>
<evidence type="ECO:0000256" key="1">
    <source>
        <dbReference type="PROSITE-ProRule" id="PRU00339"/>
    </source>
</evidence>
<dbReference type="SUPFAM" id="SSF48452">
    <property type="entry name" value="TPR-like"/>
    <property type="match status" value="1"/>
</dbReference>
<gene>
    <name evidence="2" type="ORF">ABID12_002444</name>
</gene>
<feature type="repeat" description="TPR" evidence="1">
    <location>
        <begin position="54"/>
        <end position="87"/>
    </location>
</feature>